<keyword evidence="4" id="KW-1185">Reference proteome</keyword>
<dbReference type="RefSeq" id="WP_062420884.1">
    <property type="nucleotide sequence ID" value="NZ_BBYA01000007.1"/>
</dbReference>
<feature type="transmembrane region" description="Helical" evidence="1">
    <location>
        <begin position="187"/>
        <end position="206"/>
    </location>
</feature>
<reference evidence="3 4" key="1">
    <citation type="submission" date="2015-07" db="EMBL/GenBank/DDBJ databases">
        <title>Genome sequence of Leptolinea tardivitalis DSM 16556.</title>
        <authorList>
            <person name="Hemp J."/>
            <person name="Ward L.M."/>
            <person name="Pace L.A."/>
            <person name="Fischer W.W."/>
        </authorList>
    </citation>
    <scope>NUCLEOTIDE SEQUENCE [LARGE SCALE GENOMIC DNA]</scope>
    <source>
        <strain evidence="3 4">YMTK-2</strain>
    </source>
</reference>
<dbReference type="Proteomes" id="UP000050430">
    <property type="component" value="Unassembled WGS sequence"/>
</dbReference>
<dbReference type="OrthoDB" id="9808690at2"/>
<evidence type="ECO:0000256" key="1">
    <source>
        <dbReference type="SAM" id="Phobius"/>
    </source>
</evidence>
<dbReference type="AlphaFoldDB" id="A0A0P6XKP5"/>
<name>A0A0P6XKP5_9CHLR</name>
<dbReference type="GO" id="GO:0009636">
    <property type="term" value="P:response to toxic substance"/>
    <property type="evidence" value="ECO:0007669"/>
    <property type="project" value="TreeGrafter"/>
</dbReference>
<dbReference type="Pfam" id="PF07853">
    <property type="entry name" value="DUF1648"/>
    <property type="match status" value="1"/>
</dbReference>
<feature type="transmembrane region" description="Helical" evidence="1">
    <location>
        <begin position="7"/>
        <end position="25"/>
    </location>
</feature>
<accession>A0A0P6XKP5</accession>
<dbReference type="PANTHER" id="PTHR37810">
    <property type="entry name" value="IMMUNITY PROTEIN SDPI"/>
    <property type="match status" value="1"/>
</dbReference>
<dbReference type="STRING" id="229920.ADM99_08380"/>
<keyword evidence="1" id="KW-0812">Transmembrane</keyword>
<sequence length="216" mass="24265">MKTKTVFFGVIALGLILIITGYFLAPQMGTRLASHWNARGEADGYSSSFAGLYFLPLFTIGMALILIFIPEIDPLKTNVQKFRKEYNLFIGSFSLFMYYIHSLTLAWNMGLKFSMNALMIPGIGVFFIAVGLMIRKAKRNYFIGIRTPWTLNNDEVWDKTHDLGGKLFMASGVLTIASIIYPDTAIVVLLVTALLSTAICIVYSYLEFRKIQNTVL</sequence>
<dbReference type="EMBL" id="LGCK01000009">
    <property type="protein sequence ID" value="KPL72148.1"/>
    <property type="molecule type" value="Genomic_DNA"/>
</dbReference>
<gene>
    <name evidence="3" type="ORF">ADM99_08380</name>
</gene>
<feature type="transmembrane region" description="Helical" evidence="1">
    <location>
        <begin position="45"/>
        <end position="68"/>
    </location>
</feature>
<keyword evidence="1" id="KW-0472">Membrane</keyword>
<dbReference type="InterPro" id="IPR026272">
    <property type="entry name" value="SdpI"/>
</dbReference>
<feature type="transmembrane region" description="Helical" evidence="1">
    <location>
        <begin position="113"/>
        <end position="134"/>
    </location>
</feature>
<feature type="transmembrane region" description="Helical" evidence="1">
    <location>
        <begin position="88"/>
        <end position="107"/>
    </location>
</feature>
<evidence type="ECO:0000259" key="2">
    <source>
        <dbReference type="Pfam" id="PF07853"/>
    </source>
</evidence>
<feature type="transmembrane region" description="Helical" evidence="1">
    <location>
        <begin position="163"/>
        <end position="181"/>
    </location>
</feature>
<organism evidence="3 4">
    <name type="scientific">Leptolinea tardivitalis</name>
    <dbReference type="NCBI Taxonomy" id="229920"/>
    <lineage>
        <taxon>Bacteria</taxon>
        <taxon>Bacillati</taxon>
        <taxon>Chloroflexota</taxon>
        <taxon>Anaerolineae</taxon>
        <taxon>Anaerolineales</taxon>
        <taxon>Anaerolineaceae</taxon>
        <taxon>Leptolinea</taxon>
    </lineage>
</organism>
<dbReference type="InterPro" id="IPR025962">
    <property type="entry name" value="SdpI/YhfL"/>
</dbReference>
<protein>
    <recommendedName>
        <fullName evidence="2">DUF1648 domain-containing protein</fullName>
    </recommendedName>
</protein>
<comment type="caution">
    <text evidence="3">The sequence shown here is derived from an EMBL/GenBank/DDBJ whole genome shotgun (WGS) entry which is preliminary data.</text>
</comment>
<feature type="domain" description="DUF1648" evidence="2">
    <location>
        <begin position="14"/>
        <end position="59"/>
    </location>
</feature>
<keyword evidence="1" id="KW-1133">Transmembrane helix</keyword>
<evidence type="ECO:0000313" key="3">
    <source>
        <dbReference type="EMBL" id="KPL72148.1"/>
    </source>
</evidence>
<evidence type="ECO:0000313" key="4">
    <source>
        <dbReference type="Proteomes" id="UP000050430"/>
    </source>
</evidence>
<dbReference type="PIRSF" id="PIRSF038959">
    <property type="entry name" value="SdpI"/>
    <property type="match status" value="1"/>
</dbReference>
<dbReference type="PANTHER" id="PTHR37810:SF5">
    <property type="entry name" value="IMMUNITY PROTEIN SDPI"/>
    <property type="match status" value="1"/>
</dbReference>
<proteinExistence type="predicted"/>
<dbReference type="Pfam" id="PF13630">
    <property type="entry name" value="SdpI"/>
    <property type="match status" value="1"/>
</dbReference>
<dbReference type="InterPro" id="IPR012867">
    <property type="entry name" value="DUF1648"/>
</dbReference>